<dbReference type="InterPro" id="IPR041679">
    <property type="entry name" value="DNA2/NAM7-like_C"/>
</dbReference>
<organism evidence="6 7">
    <name type="scientific">Fomitopsis schrenkii</name>
    <name type="common">Brown rot fungus</name>
    <dbReference type="NCBI Taxonomy" id="2126942"/>
    <lineage>
        <taxon>Eukaryota</taxon>
        <taxon>Fungi</taxon>
        <taxon>Dikarya</taxon>
        <taxon>Basidiomycota</taxon>
        <taxon>Agaricomycotina</taxon>
        <taxon>Agaricomycetes</taxon>
        <taxon>Polyporales</taxon>
        <taxon>Fomitopsis</taxon>
    </lineage>
</organism>
<evidence type="ECO:0000313" key="7">
    <source>
        <dbReference type="Proteomes" id="UP000015241"/>
    </source>
</evidence>
<dbReference type="Pfam" id="PF13087">
    <property type="entry name" value="AAA_12"/>
    <property type="match status" value="1"/>
</dbReference>
<dbReference type="InterPro" id="IPR047187">
    <property type="entry name" value="SF1_C_Upf1"/>
</dbReference>
<reference evidence="6 7" key="1">
    <citation type="journal article" date="2012" name="Science">
        <title>The Paleozoic origin of enzymatic lignin decomposition reconstructed from 31 fungal genomes.</title>
        <authorList>
            <person name="Floudas D."/>
            <person name="Binder M."/>
            <person name="Riley R."/>
            <person name="Barry K."/>
            <person name="Blanchette R.A."/>
            <person name="Henrissat B."/>
            <person name="Martinez A.T."/>
            <person name="Otillar R."/>
            <person name="Spatafora J.W."/>
            <person name="Yadav J.S."/>
            <person name="Aerts A."/>
            <person name="Benoit I."/>
            <person name="Boyd A."/>
            <person name="Carlson A."/>
            <person name="Copeland A."/>
            <person name="Coutinho P.M."/>
            <person name="de Vries R.P."/>
            <person name="Ferreira P."/>
            <person name="Findley K."/>
            <person name="Foster B."/>
            <person name="Gaskell J."/>
            <person name="Glotzer D."/>
            <person name="Gorecki P."/>
            <person name="Heitman J."/>
            <person name="Hesse C."/>
            <person name="Hori C."/>
            <person name="Igarashi K."/>
            <person name="Jurgens J.A."/>
            <person name="Kallen N."/>
            <person name="Kersten P."/>
            <person name="Kohler A."/>
            <person name="Kuees U."/>
            <person name="Kumar T.K.A."/>
            <person name="Kuo A."/>
            <person name="LaButti K."/>
            <person name="Larrondo L.F."/>
            <person name="Lindquist E."/>
            <person name="Ling A."/>
            <person name="Lombard V."/>
            <person name="Lucas S."/>
            <person name="Lundell T."/>
            <person name="Martin R."/>
            <person name="McLaughlin D.J."/>
            <person name="Morgenstern I."/>
            <person name="Morin E."/>
            <person name="Murat C."/>
            <person name="Nagy L.G."/>
            <person name="Nolan M."/>
            <person name="Ohm R.A."/>
            <person name="Patyshakuliyeva A."/>
            <person name="Rokas A."/>
            <person name="Ruiz-Duenas F.J."/>
            <person name="Sabat G."/>
            <person name="Salamov A."/>
            <person name="Samejima M."/>
            <person name="Schmutz J."/>
            <person name="Slot J.C."/>
            <person name="St John F."/>
            <person name="Stenlid J."/>
            <person name="Sun H."/>
            <person name="Sun S."/>
            <person name="Syed K."/>
            <person name="Tsang A."/>
            <person name="Wiebenga A."/>
            <person name="Young D."/>
            <person name="Pisabarro A."/>
            <person name="Eastwood D.C."/>
            <person name="Martin F."/>
            <person name="Cullen D."/>
            <person name="Grigoriev I.V."/>
            <person name="Hibbett D.S."/>
        </authorList>
    </citation>
    <scope>NUCLEOTIDE SEQUENCE</scope>
    <source>
        <strain evidence="7">FP-58527</strain>
    </source>
</reference>
<keyword evidence="1" id="KW-0547">Nucleotide-binding</keyword>
<dbReference type="CDD" id="cd18808">
    <property type="entry name" value="SF1_C_Upf1"/>
    <property type="match status" value="1"/>
</dbReference>
<dbReference type="PANTHER" id="PTHR43788:SF8">
    <property type="entry name" value="DNA-BINDING PROTEIN SMUBP-2"/>
    <property type="match status" value="1"/>
</dbReference>
<dbReference type="Pfam" id="PF13245">
    <property type="entry name" value="AAA_19"/>
    <property type="match status" value="1"/>
</dbReference>
<dbReference type="InterPro" id="IPR027417">
    <property type="entry name" value="P-loop_NTPase"/>
</dbReference>
<evidence type="ECO:0000256" key="2">
    <source>
        <dbReference type="ARBA" id="ARBA00022801"/>
    </source>
</evidence>
<sequence length="593" mass="65738">MHTLALALFHDHELTIKRAVDLQSSVLGDRRSLAVLVSLLGGDMNVDKDAVSKLFKGDPSSVTKSLALRAWATRRVATLSLEKLQRVTLIDTEAIPIQDLTWLAKITRVAWCLHALKPTRTENDVSASFTTKNGSEKLQIQQTRFKTRLRKSPNQTLEVRYGRDEESAQVSMGRTARVNGKSAEISVDKYIGGTAQILGIVTKGRDDPTAAEKEREDVVLEILQGTMSFFSLPLVQQILRESSPNQTRTLSTPVGAVDLGDRTLNNSQATAVYQITSDDPNDQLVLVHGPPGTGKTTVIASSVIELVNTQKSRGIWLVAQSNIAVKNIAEKLADVDFLDFKILVSQDFHFEWHEHLYTKIGEQNVICSDEFSDDPAGTDRLLLDSKVILCTISMLSTPRLVTAGFTRLVPVETVIVDEASQIELGGYLPMLARFGRDMKKLVFIGDDKQLAPFGQEDLGNLASIFEQQHLRRDAVFLDTQYRMPKPIGAFISKHVYGGQLNSVHTVTSRRSCILVDVSRGEETKSGNSWTNTAEADIVIAVAKKFDKEGKKYRIITPYDAQRNLLEKRLGIASLPWEDKCYNVDSFQGAEPQS</sequence>
<feature type="domain" description="DNA2/NAM7 helicase-like C-terminal" evidence="5">
    <location>
        <begin position="463"/>
        <end position="590"/>
    </location>
</feature>
<evidence type="ECO:0000256" key="4">
    <source>
        <dbReference type="ARBA" id="ARBA00022840"/>
    </source>
</evidence>
<name>S8DVK2_FOMSC</name>
<dbReference type="GO" id="GO:0043139">
    <property type="term" value="F:5'-3' DNA helicase activity"/>
    <property type="evidence" value="ECO:0007669"/>
    <property type="project" value="TreeGrafter"/>
</dbReference>
<dbReference type="EMBL" id="KE504186">
    <property type="protein sequence ID" value="EPS96652.1"/>
    <property type="molecule type" value="Genomic_DNA"/>
</dbReference>
<dbReference type="HOGENOM" id="CLU_010083_0_0_1"/>
<dbReference type="OrthoDB" id="6513042at2759"/>
<dbReference type="GO" id="GO:0005524">
    <property type="term" value="F:ATP binding"/>
    <property type="evidence" value="ECO:0007669"/>
    <property type="project" value="UniProtKB-KW"/>
</dbReference>
<dbReference type="InterPro" id="IPR050534">
    <property type="entry name" value="Coronavir_polyprotein_1ab"/>
</dbReference>
<keyword evidence="7" id="KW-1185">Reference proteome</keyword>
<evidence type="ECO:0000313" key="6">
    <source>
        <dbReference type="EMBL" id="EPS96652.1"/>
    </source>
</evidence>
<dbReference type="Proteomes" id="UP000015241">
    <property type="component" value="Unassembled WGS sequence"/>
</dbReference>
<dbReference type="PANTHER" id="PTHR43788">
    <property type="entry name" value="DNA2/NAM7 HELICASE FAMILY MEMBER"/>
    <property type="match status" value="1"/>
</dbReference>
<dbReference type="SUPFAM" id="SSF52540">
    <property type="entry name" value="P-loop containing nucleoside triphosphate hydrolases"/>
    <property type="match status" value="1"/>
</dbReference>
<proteinExistence type="predicted"/>
<dbReference type="Gene3D" id="3.40.50.300">
    <property type="entry name" value="P-loop containing nucleotide triphosphate hydrolases"/>
    <property type="match status" value="2"/>
</dbReference>
<keyword evidence="4" id="KW-0067">ATP-binding</keyword>
<gene>
    <name evidence="6" type="ORF">FOMPIDRAFT_88524</name>
</gene>
<evidence type="ECO:0000259" key="5">
    <source>
        <dbReference type="Pfam" id="PF13087"/>
    </source>
</evidence>
<evidence type="ECO:0000256" key="3">
    <source>
        <dbReference type="ARBA" id="ARBA00022806"/>
    </source>
</evidence>
<dbReference type="AlphaFoldDB" id="S8DVK2"/>
<dbReference type="GO" id="GO:0016787">
    <property type="term" value="F:hydrolase activity"/>
    <property type="evidence" value="ECO:0007669"/>
    <property type="project" value="UniProtKB-KW"/>
</dbReference>
<dbReference type="InParanoid" id="S8DVK2"/>
<evidence type="ECO:0000256" key="1">
    <source>
        <dbReference type="ARBA" id="ARBA00022741"/>
    </source>
</evidence>
<protein>
    <recommendedName>
        <fullName evidence="5">DNA2/NAM7 helicase-like C-terminal domain-containing protein</fullName>
    </recommendedName>
</protein>
<accession>S8DVK2</accession>
<keyword evidence="2" id="KW-0378">Hydrolase</keyword>
<keyword evidence="3" id="KW-0347">Helicase</keyword>
<dbReference type="CDD" id="cd17934">
    <property type="entry name" value="DEXXQc_Upf1-like"/>
    <property type="match status" value="1"/>
</dbReference>
<dbReference type="eggNOG" id="KOG1802">
    <property type="taxonomic scope" value="Eukaryota"/>
</dbReference>
<dbReference type="STRING" id="743788.S8DVK2"/>